<dbReference type="SUPFAM" id="SSF47384">
    <property type="entry name" value="Homodimeric domain of signal transducing histidine kinase"/>
    <property type="match status" value="1"/>
</dbReference>
<dbReference type="InterPro" id="IPR002545">
    <property type="entry name" value="CheW-lke_dom"/>
</dbReference>
<feature type="modified residue" description="Phosphohistidine" evidence="8">
    <location>
        <position position="48"/>
    </location>
</feature>
<dbReference type="FunFam" id="3.30.565.10:FF:000016">
    <property type="entry name" value="Chemotaxis protein CheA, putative"/>
    <property type="match status" value="1"/>
</dbReference>
<comment type="caution">
    <text evidence="13">The sequence shown here is derived from an EMBL/GenBank/DDBJ whole genome shotgun (WGS) entry which is preliminary data.</text>
</comment>
<feature type="region of interest" description="Disordered" evidence="9">
    <location>
        <begin position="250"/>
        <end position="279"/>
    </location>
</feature>
<dbReference type="InterPro" id="IPR051315">
    <property type="entry name" value="Bact_Chemotaxis_CheA"/>
</dbReference>
<dbReference type="PROSITE" id="PS50894">
    <property type="entry name" value="HPT"/>
    <property type="match status" value="1"/>
</dbReference>
<dbReference type="CDD" id="cd00088">
    <property type="entry name" value="HPT"/>
    <property type="match status" value="1"/>
</dbReference>
<dbReference type="Gene3D" id="3.30.565.10">
    <property type="entry name" value="Histidine kinase-like ATPase, C-terminal domain"/>
    <property type="match status" value="1"/>
</dbReference>
<dbReference type="GO" id="GO:0005886">
    <property type="term" value="C:plasma membrane"/>
    <property type="evidence" value="ECO:0007669"/>
    <property type="project" value="UniProtKB-SubCell"/>
</dbReference>
<dbReference type="SMART" id="SM00387">
    <property type="entry name" value="HATPase_c"/>
    <property type="match status" value="1"/>
</dbReference>
<dbReference type="AlphaFoldDB" id="A0A8J4DWQ9"/>
<dbReference type="Gene3D" id="2.40.50.180">
    <property type="entry name" value="CheA-289, Domain 4"/>
    <property type="match status" value="1"/>
</dbReference>
<organism evidence="13 14">
    <name type="scientific">Virgisporangium aurantiacum</name>
    <dbReference type="NCBI Taxonomy" id="175570"/>
    <lineage>
        <taxon>Bacteria</taxon>
        <taxon>Bacillati</taxon>
        <taxon>Actinomycetota</taxon>
        <taxon>Actinomycetes</taxon>
        <taxon>Micromonosporales</taxon>
        <taxon>Micromonosporaceae</taxon>
        <taxon>Virgisporangium</taxon>
    </lineage>
</organism>
<dbReference type="SUPFAM" id="SSF50341">
    <property type="entry name" value="CheW-like"/>
    <property type="match status" value="2"/>
</dbReference>
<dbReference type="InterPro" id="IPR005467">
    <property type="entry name" value="His_kinase_dom"/>
</dbReference>
<evidence type="ECO:0000256" key="8">
    <source>
        <dbReference type="PROSITE-ProRule" id="PRU00110"/>
    </source>
</evidence>
<evidence type="ECO:0000256" key="3">
    <source>
        <dbReference type="ARBA" id="ARBA00012438"/>
    </source>
</evidence>
<dbReference type="PROSITE" id="PS50109">
    <property type="entry name" value="HIS_KIN"/>
    <property type="match status" value="1"/>
</dbReference>
<gene>
    <name evidence="13" type="ORF">Vau01_000590</name>
</gene>
<dbReference type="SUPFAM" id="SSF47226">
    <property type="entry name" value="Histidine-containing phosphotransfer domain, HPT domain"/>
    <property type="match status" value="1"/>
</dbReference>
<dbReference type="PROSITE" id="PS50851">
    <property type="entry name" value="CHEW"/>
    <property type="match status" value="2"/>
</dbReference>
<evidence type="ECO:0000259" key="12">
    <source>
        <dbReference type="PROSITE" id="PS50894"/>
    </source>
</evidence>
<sequence length="857" mass="90686">MVDELGDIVQEFLVESHENLDQLDRDLVALEADPGSRDLLSSIFRTIHTIKGTSGFLAFNRLEKVTHVGESLLARLRDGAQAMTPETTDALLRMVDVVRDLLSIIEDTSSDQSGNEANLDTVVAAVQACIENPVGGTAKPAALAVHASEAATEAAVVAGSAVADAVAAGEAADAAAEAAGAALGAAGVAASRADSAAGAAVAATTVAEAAAQDAATVAAAAAEKAAGERAAAEATAAARVEAAKGEAIEEAASALPPPKPPAKATPAGGGEGDADGHARRSIADSSIRVDVDLLDTLMRLVGELVLTRNQLIRAIGTAGDPNMTRTGQRLNLITSELQESVMKTRMQAIDNLWSKLPRVVRDLSGSLGKQVRLAMEGRETELDRSLLEAVKDPLTHLVRNAVDHGIETPSARRAKGKDPEGTLTLRAYHEGGHVVVEVCDDGAGIDPDRIAEVAVQRGLLTRDQVALMDRREVLMQVFRPGFSTAKTVTNVSGRGVGMDVVKTNIERIGGAVDVESNLSVGTTWRLTIPLTLAIIQALTIECGRQRYVIPQVAVHELVYLDGQGGRVIEHAMGAPVYRLRGKLLPLVHLDHMLGVRSDHGDAANRDVYVAVLAAEGRKFGLVVDRVLNTEEVVVKPLSARFKDVGAYAGATLLGDGTVALILDVASLARRSHLAAEKVQQAQQQVDQTSKAATSTVDRLLIAGVGERRVAIPLDMVTRLEEFSVDRIERVGNREVVQYRDQILPVLRLAHLLGTYPAEDGATVPVVVYTERGRSVALAVDKILDIVEDVVEARSEVGDDGLLGSAVIQQRVTELLDVRRAILAADPRFNEPDEAYSEYDNAGYQGYEDYQGQQMAGV</sequence>
<dbReference type="PANTHER" id="PTHR43395">
    <property type="entry name" value="SENSOR HISTIDINE KINASE CHEA"/>
    <property type="match status" value="1"/>
</dbReference>
<dbReference type="InterPro" id="IPR036890">
    <property type="entry name" value="HATPase_C_sf"/>
</dbReference>
<keyword evidence="14" id="KW-1185">Reference proteome</keyword>
<feature type="domain" description="HPt" evidence="12">
    <location>
        <begin position="1"/>
        <end position="108"/>
    </location>
</feature>
<dbReference type="GO" id="GO:0000155">
    <property type="term" value="F:phosphorelay sensor kinase activity"/>
    <property type="evidence" value="ECO:0007669"/>
    <property type="project" value="InterPro"/>
</dbReference>
<dbReference type="SMART" id="SM00073">
    <property type="entry name" value="HPT"/>
    <property type="match status" value="1"/>
</dbReference>
<keyword evidence="4 8" id="KW-0597">Phosphoprotein</keyword>
<dbReference type="SUPFAM" id="SSF55874">
    <property type="entry name" value="ATPase domain of HSP90 chaperone/DNA topoisomerase II/histidine kinase"/>
    <property type="match status" value="1"/>
</dbReference>
<dbReference type="SMART" id="SM00260">
    <property type="entry name" value="CheW"/>
    <property type="match status" value="2"/>
</dbReference>
<feature type="domain" description="Histidine kinase" evidence="10">
    <location>
        <begin position="328"/>
        <end position="532"/>
    </location>
</feature>
<name>A0A8J4DWQ9_9ACTN</name>
<dbReference type="InterPro" id="IPR004358">
    <property type="entry name" value="Sig_transdc_His_kin-like_C"/>
</dbReference>
<dbReference type="CDD" id="cd00731">
    <property type="entry name" value="CheA_reg"/>
    <property type="match status" value="1"/>
</dbReference>
<evidence type="ECO:0000256" key="5">
    <source>
        <dbReference type="ARBA" id="ARBA00022679"/>
    </source>
</evidence>
<dbReference type="GO" id="GO:0005737">
    <property type="term" value="C:cytoplasm"/>
    <property type="evidence" value="ECO:0007669"/>
    <property type="project" value="InterPro"/>
</dbReference>
<keyword evidence="6" id="KW-0418">Kinase</keyword>
<feature type="domain" description="CheW-like" evidence="11">
    <location>
        <begin position="696"/>
        <end position="826"/>
    </location>
</feature>
<evidence type="ECO:0000256" key="2">
    <source>
        <dbReference type="ARBA" id="ARBA00004236"/>
    </source>
</evidence>
<evidence type="ECO:0000259" key="11">
    <source>
        <dbReference type="PROSITE" id="PS50851"/>
    </source>
</evidence>
<dbReference type="EMBL" id="BOPG01000002">
    <property type="protein sequence ID" value="GIJ52543.1"/>
    <property type="molecule type" value="Genomic_DNA"/>
</dbReference>
<accession>A0A8J4DWQ9</accession>
<comment type="subcellular location">
    <subcellularLocation>
        <location evidence="2">Cell membrane</location>
    </subcellularLocation>
</comment>
<keyword evidence="7" id="KW-0902">Two-component regulatory system</keyword>
<dbReference type="InterPro" id="IPR036097">
    <property type="entry name" value="HisK_dim/P_sf"/>
</dbReference>
<dbReference type="PRINTS" id="PR00344">
    <property type="entry name" value="BCTRLSENSOR"/>
</dbReference>
<reference evidence="13" key="1">
    <citation type="submission" date="2021-01" db="EMBL/GenBank/DDBJ databases">
        <title>Whole genome shotgun sequence of Virgisporangium aurantiacum NBRC 16421.</title>
        <authorList>
            <person name="Komaki H."/>
            <person name="Tamura T."/>
        </authorList>
    </citation>
    <scope>NUCLEOTIDE SEQUENCE</scope>
    <source>
        <strain evidence="13">NBRC 16421</strain>
    </source>
</reference>
<dbReference type="RefSeq" id="WP_203985569.1">
    <property type="nucleotide sequence ID" value="NZ_BOPG01000002.1"/>
</dbReference>
<evidence type="ECO:0000256" key="4">
    <source>
        <dbReference type="ARBA" id="ARBA00022553"/>
    </source>
</evidence>
<evidence type="ECO:0000256" key="1">
    <source>
        <dbReference type="ARBA" id="ARBA00000085"/>
    </source>
</evidence>
<evidence type="ECO:0000313" key="13">
    <source>
        <dbReference type="EMBL" id="GIJ52543.1"/>
    </source>
</evidence>
<dbReference type="InterPro" id="IPR003594">
    <property type="entry name" value="HATPase_dom"/>
</dbReference>
<dbReference type="InterPro" id="IPR004105">
    <property type="entry name" value="CheA-like_dim"/>
</dbReference>
<dbReference type="Gene3D" id="2.30.30.40">
    <property type="entry name" value="SH3 Domains"/>
    <property type="match status" value="1"/>
</dbReference>
<dbReference type="Gene3D" id="1.20.120.160">
    <property type="entry name" value="HPT domain"/>
    <property type="match status" value="1"/>
</dbReference>
<dbReference type="InterPro" id="IPR036061">
    <property type="entry name" value="CheW-like_dom_sf"/>
</dbReference>
<evidence type="ECO:0000313" key="14">
    <source>
        <dbReference type="Proteomes" id="UP000612585"/>
    </source>
</evidence>
<dbReference type="Gene3D" id="1.10.287.560">
    <property type="entry name" value="Histidine kinase CheA-like, homodimeric domain"/>
    <property type="match status" value="1"/>
</dbReference>
<dbReference type="EC" id="2.7.13.3" evidence="3"/>
<evidence type="ECO:0000256" key="7">
    <source>
        <dbReference type="ARBA" id="ARBA00023012"/>
    </source>
</evidence>
<dbReference type="GO" id="GO:0006935">
    <property type="term" value="P:chemotaxis"/>
    <property type="evidence" value="ECO:0007669"/>
    <property type="project" value="InterPro"/>
</dbReference>
<proteinExistence type="predicted"/>
<dbReference type="CDD" id="cd16916">
    <property type="entry name" value="HATPase_CheA-like"/>
    <property type="match status" value="1"/>
</dbReference>
<protein>
    <recommendedName>
        <fullName evidence="3">histidine kinase</fullName>
        <ecNumber evidence="3">2.7.13.3</ecNumber>
    </recommendedName>
</protein>
<feature type="domain" description="CheW-like" evidence="11">
    <location>
        <begin position="534"/>
        <end position="673"/>
    </location>
</feature>
<dbReference type="Pfam" id="PF01627">
    <property type="entry name" value="Hpt"/>
    <property type="match status" value="1"/>
</dbReference>
<evidence type="ECO:0000259" key="10">
    <source>
        <dbReference type="PROSITE" id="PS50109"/>
    </source>
</evidence>
<evidence type="ECO:0000256" key="6">
    <source>
        <dbReference type="ARBA" id="ARBA00022777"/>
    </source>
</evidence>
<dbReference type="InterPro" id="IPR037006">
    <property type="entry name" value="CheA-like_homodim_sf"/>
</dbReference>
<dbReference type="PANTHER" id="PTHR43395:SF1">
    <property type="entry name" value="CHEMOTAXIS PROTEIN CHEA"/>
    <property type="match status" value="1"/>
</dbReference>
<evidence type="ECO:0000256" key="9">
    <source>
        <dbReference type="SAM" id="MobiDB-lite"/>
    </source>
</evidence>
<dbReference type="InterPro" id="IPR008207">
    <property type="entry name" value="Sig_transdc_His_kin_Hpt_dom"/>
</dbReference>
<keyword evidence="5" id="KW-0808">Transferase</keyword>
<comment type="catalytic activity">
    <reaction evidence="1">
        <text>ATP + protein L-histidine = ADP + protein N-phospho-L-histidine.</text>
        <dbReference type="EC" id="2.7.13.3"/>
    </reaction>
</comment>
<dbReference type="InterPro" id="IPR036641">
    <property type="entry name" value="HPT_dom_sf"/>
</dbReference>
<dbReference type="Pfam" id="PF01584">
    <property type="entry name" value="CheW"/>
    <property type="match status" value="2"/>
</dbReference>
<dbReference type="SMART" id="SM01231">
    <property type="entry name" value="H-kinase_dim"/>
    <property type="match status" value="1"/>
</dbReference>
<dbReference type="Pfam" id="PF02518">
    <property type="entry name" value="HATPase_c"/>
    <property type="match status" value="1"/>
</dbReference>
<dbReference type="Proteomes" id="UP000612585">
    <property type="component" value="Unassembled WGS sequence"/>
</dbReference>
<dbReference type="Pfam" id="PF02895">
    <property type="entry name" value="H-kinase_dim"/>
    <property type="match status" value="1"/>
</dbReference>